<accession>A0A5C1AAN2</accession>
<dbReference type="RefSeq" id="WP_149110421.1">
    <property type="nucleotide sequence ID" value="NZ_CP042425.1"/>
</dbReference>
<dbReference type="OrthoDB" id="290434at2"/>
<protein>
    <submittedName>
        <fullName evidence="2">Uncharacterized protein</fullName>
    </submittedName>
</protein>
<keyword evidence="3" id="KW-1185">Reference proteome</keyword>
<gene>
    <name evidence="2" type="ORF">PX52LOC_02558</name>
</gene>
<dbReference type="InterPro" id="IPR011474">
    <property type="entry name" value="DUF1580"/>
</dbReference>
<dbReference type="EMBL" id="CP042425">
    <property type="protein sequence ID" value="QEL15625.1"/>
    <property type="molecule type" value="Genomic_DNA"/>
</dbReference>
<feature type="region of interest" description="Disordered" evidence="1">
    <location>
        <begin position="81"/>
        <end position="105"/>
    </location>
</feature>
<dbReference type="Pfam" id="PF07618">
    <property type="entry name" value="DUF1580"/>
    <property type="match status" value="1"/>
</dbReference>
<evidence type="ECO:0000313" key="3">
    <source>
        <dbReference type="Proteomes" id="UP000324974"/>
    </source>
</evidence>
<reference evidence="3" key="1">
    <citation type="submission" date="2019-08" db="EMBL/GenBank/DDBJ databases">
        <title>Limnoglobus roseus gen. nov., sp. nov., a novel freshwater planctomycete with a giant genome from the family Gemmataceae.</title>
        <authorList>
            <person name="Kulichevskaya I.S."/>
            <person name="Naumoff D.G."/>
            <person name="Miroshnikov K."/>
            <person name="Ivanova A."/>
            <person name="Philippov D.A."/>
            <person name="Hakobyan A."/>
            <person name="Rijpstra I.C."/>
            <person name="Sinninghe Damste J.S."/>
            <person name="Liesack W."/>
            <person name="Dedysh S.N."/>
        </authorList>
    </citation>
    <scope>NUCLEOTIDE SEQUENCE [LARGE SCALE GENOMIC DNA]</scope>
    <source>
        <strain evidence="3">PX52</strain>
    </source>
</reference>
<proteinExistence type="predicted"/>
<dbReference type="AlphaFoldDB" id="A0A5C1AAN2"/>
<dbReference type="Proteomes" id="UP000324974">
    <property type="component" value="Chromosome"/>
</dbReference>
<name>A0A5C1AAN2_9BACT</name>
<evidence type="ECO:0000256" key="1">
    <source>
        <dbReference type="SAM" id="MobiDB-lite"/>
    </source>
</evidence>
<dbReference type="KEGG" id="lrs:PX52LOC_02558"/>
<organism evidence="2 3">
    <name type="scientific">Limnoglobus roseus</name>
    <dbReference type="NCBI Taxonomy" id="2598579"/>
    <lineage>
        <taxon>Bacteria</taxon>
        <taxon>Pseudomonadati</taxon>
        <taxon>Planctomycetota</taxon>
        <taxon>Planctomycetia</taxon>
        <taxon>Gemmatales</taxon>
        <taxon>Gemmataceae</taxon>
        <taxon>Limnoglobus</taxon>
    </lineage>
</organism>
<sequence length="105" mass="10830">MIADIANEVAQGEAVTLAAAARLLPGRNGGRVSPNTVLRWILHGCKGLGGHTVRLEGVRVGSAWCTSKGAVNRFVTALSIPTTPPAPPPRSAAKQAGVELERLGL</sequence>
<evidence type="ECO:0000313" key="2">
    <source>
        <dbReference type="EMBL" id="QEL15625.1"/>
    </source>
</evidence>